<dbReference type="Gene3D" id="2.60.40.10">
    <property type="entry name" value="Immunoglobulins"/>
    <property type="match status" value="1"/>
</dbReference>
<dbReference type="RefSeq" id="WP_144883386.1">
    <property type="nucleotide sequence ID" value="NZ_VLLE01000002.1"/>
</dbReference>
<keyword evidence="1" id="KW-0732">Signal</keyword>
<dbReference type="AlphaFoldDB" id="A0A562SUC9"/>
<sequence>MNKLSLLALLFFVTSFAFAQNDTLPKFQAIKKRNGEILLSWNSPYKNVSQINIQRSKDSLRSFSTIHSVPNPNVKSYSYVDKTAKNDSGYYRIFILFEGTNYIFTPSRKLFIDTTKEVVATVTEPVKTTKPVVTTQPKETVKEEKPQAPPKPVWVPSVYVFTGDDGNPVIRLPEAASKKYSIRFMKEDGSLLFAIPKITESYLTLDKVNFMRSGWYHFELLEDGKLKEKNKFLITRDY</sequence>
<comment type="caution">
    <text evidence="2">The sequence shown here is derived from an EMBL/GenBank/DDBJ whole genome shotgun (WGS) entry which is preliminary data.</text>
</comment>
<reference evidence="2 3" key="1">
    <citation type="journal article" date="2015" name="Stand. Genomic Sci.">
        <title>Genomic Encyclopedia of Bacterial and Archaeal Type Strains, Phase III: the genomes of soil and plant-associated and newly described type strains.</title>
        <authorList>
            <person name="Whitman W.B."/>
            <person name="Woyke T."/>
            <person name="Klenk H.P."/>
            <person name="Zhou Y."/>
            <person name="Lilburn T.G."/>
            <person name="Beck B.J."/>
            <person name="De Vos P."/>
            <person name="Vandamme P."/>
            <person name="Eisen J.A."/>
            <person name="Garrity G."/>
            <person name="Hugenholtz P."/>
            <person name="Kyrpides N.C."/>
        </authorList>
    </citation>
    <scope>NUCLEOTIDE SEQUENCE [LARGE SCALE GENOMIC DNA]</scope>
    <source>
        <strain evidence="2 3">CGMCC 1.7271</strain>
    </source>
</reference>
<keyword evidence="3" id="KW-1185">Reference proteome</keyword>
<name>A0A562SUC9_9BACT</name>
<evidence type="ECO:0008006" key="4">
    <source>
        <dbReference type="Google" id="ProtNLM"/>
    </source>
</evidence>
<proteinExistence type="predicted"/>
<gene>
    <name evidence="2" type="ORF">IQ13_0068</name>
</gene>
<dbReference type="OrthoDB" id="662308at2"/>
<dbReference type="Proteomes" id="UP000316167">
    <property type="component" value="Unassembled WGS sequence"/>
</dbReference>
<organism evidence="2 3">
    <name type="scientific">Lacibacter cauensis</name>
    <dbReference type="NCBI Taxonomy" id="510947"/>
    <lineage>
        <taxon>Bacteria</taxon>
        <taxon>Pseudomonadati</taxon>
        <taxon>Bacteroidota</taxon>
        <taxon>Chitinophagia</taxon>
        <taxon>Chitinophagales</taxon>
        <taxon>Chitinophagaceae</taxon>
        <taxon>Lacibacter</taxon>
    </lineage>
</organism>
<dbReference type="InterPro" id="IPR013783">
    <property type="entry name" value="Ig-like_fold"/>
</dbReference>
<accession>A0A562SUC9</accession>
<protein>
    <recommendedName>
        <fullName evidence="4">Secreted protein (Por secretion system target)</fullName>
    </recommendedName>
</protein>
<evidence type="ECO:0000313" key="3">
    <source>
        <dbReference type="Proteomes" id="UP000316167"/>
    </source>
</evidence>
<evidence type="ECO:0000256" key="1">
    <source>
        <dbReference type="SAM" id="SignalP"/>
    </source>
</evidence>
<dbReference type="EMBL" id="VLLE01000002">
    <property type="protein sequence ID" value="TWI84915.1"/>
    <property type="molecule type" value="Genomic_DNA"/>
</dbReference>
<feature type="chain" id="PRO_5021708032" description="Secreted protein (Por secretion system target)" evidence="1">
    <location>
        <begin position="20"/>
        <end position="238"/>
    </location>
</feature>
<feature type="signal peptide" evidence="1">
    <location>
        <begin position="1"/>
        <end position="19"/>
    </location>
</feature>
<evidence type="ECO:0000313" key="2">
    <source>
        <dbReference type="EMBL" id="TWI84915.1"/>
    </source>
</evidence>